<accession>A0A1G1VTV5</accession>
<reference evidence="2 3" key="1">
    <citation type="journal article" date="2016" name="Nat. Commun.">
        <title>Thousands of microbial genomes shed light on interconnected biogeochemical processes in an aquifer system.</title>
        <authorList>
            <person name="Anantharaman K."/>
            <person name="Brown C.T."/>
            <person name="Hug L.A."/>
            <person name="Sharon I."/>
            <person name="Castelle C.J."/>
            <person name="Probst A.J."/>
            <person name="Thomas B.C."/>
            <person name="Singh A."/>
            <person name="Wilkins M.J."/>
            <person name="Karaoz U."/>
            <person name="Brodie E.L."/>
            <person name="Williams K.H."/>
            <person name="Hubbard S.S."/>
            <person name="Banfield J.F."/>
        </authorList>
    </citation>
    <scope>NUCLEOTIDE SEQUENCE [LARGE SCALE GENOMIC DNA]</scope>
</reference>
<dbReference type="EMBL" id="MHCJ01000003">
    <property type="protein sequence ID" value="OGY18637.1"/>
    <property type="molecule type" value="Genomic_DNA"/>
</dbReference>
<comment type="caution">
    <text evidence="2">The sequence shown here is derived from an EMBL/GenBank/DDBJ whole genome shotgun (WGS) entry which is preliminary data.</text>
</comment>
<keyword evidence="1" id="KW-1133">Transmembrane helix</keyword>
<sequence>MVIKNSANFIGKKSVMIVVITIISAIVVLLSISVIIRFRIFFPTSTLIWENQNEKAPTVVEEICKARYAVYPGPDQLFPLFSPNKQYSIDLENAYFGQSKAIKLFNINTNTYTGTYFSDYSDFVIYCWAEDSSGIYVADYEPGSGSIFVIGGKSSKTSPVKKLLVP</sequence>
<dbReference type="Proteomes" id="UP000179233">
    <property type="component" value="Unassembled WGS sequence"/>
</dbReference>
<dbReference type="AlphaFoldDB" id="A0A1G1VTV5"/>
<evidence type="ECO:0000313" key="2">
    <source>
        <dbReference type="EMBL" id="OGY18637.1"/>
    </source>
</evidence>
<name>A0A1G1VTV5_9BACT</name>
<keyword evidence="1" id="KW-0812">Transmembrane</keyword>
<evidence type="ECO:0000313" key="3">
    <source>
        <dbReference type="Proteomes" id="UP000179233"/>
    </source>
</evidence>
<proteinExistence type="predicted"/>
<evidence type="ECO:0000256" key="1">
    <source>
        <dbReference type="SAM" id="Phobius"/>
    </source>
</evidence>
<protein>
    <submittedName>
        <fullName evidence="2">Uncharacterized protein</fullName>
    </submittedName>
</protein>
<gene>
    <name evidence="2" type="ORF">A2786_04015</name>
</gene>
<organism evidence="2 3">
    <name type="scientific">Candidatus Chisholmbacteria bacterium RIFCSPHIGHO2_01_FULL_52_32</name>
    <dbReference type="NCBI Taxonomy" id="1797591"/>
    <lineage>
        <taxon>Bacteria</taxon>
        <taxon>Candidatus Chisholmiibacteriota</taxon>
    </lineage>
</organism>
<keyword evidence="1" id="KW-0472">Membrane</keyword>
<feature type="transmembrane region" description="Helical" evidence="1">
    <location>
        <begin position="15"/>
        <end position="36"/>
    </location>
</feature>